<organism evidence="1 2">
    <name type="scientific">Trichoderma simmonsii</name>
    <dbReference type="NCBI Taxonomy" id="1491479"/>
    <lineage>
        <taxon>Eukaryota</taxon>
        <taxon>Fungi</taxon>
        <taxon>Dikarya</taxon>
        <taxon>Ascomycota</taxon>
        <taxon>Pezizomycotina</taxon>
        <taxon>Sordariomycetes</taxon>
        <taxon>Hypocreomycetidae</taxon>
        <taxon>Hypocreales</taxon>
        <taxon>Hypocreaceae</taxon>
        <taxon>Trichoderma</taxon>
    </lineage>
</organism>
<keyword evidence="2" id="KW-1185">Reference proteome</keyword>
<reference evidence="1 2" key="1">
    <citation type="journal article" date="2021" name="BMC Genomics">
        <title>Telomere-to-telomere genome assembly of asparaginase-producing Trichoderma simmonsii.</title>
        <authorList>
            <person name="Chung D."/>
            <person name="Kwon Y.M."/>
            <person name="Yang Y."/>
        </authorList>
    </citation>
    <scope>NUCLEOTIDE SEQUENCE [LARGE SCALE GENOMIC DNA]</scope>
    <source>
        <strain evidence="1 2">GH-Sj1</strain>
    </source>
</reference>
<name>A0A8G0LD43_9HYPO</name>
<sequence>MYVQKFRDAERELEGKGRQLGGSFATTLDSPASRIYACFTNIGRLPTADEDLVLEMARLAFGLNPQEAEEYVRKVERRHCLSTGAT</sequence>
<gene>
    <name evidence="1" type="ORF">H0G86_005711</name>
</gene>
<protein>
    <submittedName>
        <fullName evidence="1">Uncharacterized protein</fullName>
    </submittedName>
</protein>
<proteinExistence type="predicted"/>
<dbReference type="AlphaFoldDB" id="A0A8G0LD43"/>
<dbReference type="Proteomes" id="UP000826661">
    <property type="component" value="Chromosome III"/>
</dbReference>
<accession>A0A8G0LD43</accession>
<evidence type="ECO:0000313" key="2">
    <source>
        <dbReference type="Proteomes" id="UP000826661"/>
    </source>
</evidence>
<evidence type="ECO:0000313" key="1">
    <source>
        <dbReference type="EMBL" id="QYS98532.1"/>
    </source>
</evidence>
<dbReference type="EMBL" id="CP075866">
    <property type="protein sequence ID" value="QYS98532.1"/>
    <property type="molecule type" value="Genomic_DNA"/>
</dbReference>